<dbReference type="AlphaFoldDB" id="A0AA48RFV2"/>
<reference evidence="1" key="1">
    <citation type="submission" date="2023-07" db="EMBL/GenBank/DDBJ databases">
        <authorList>
            <person name="Ivanov I."/>
            <person name="Teneva D."/>
            <person name="Stoikov I."/>
        </authorList>
    </citation>
    <scope>NUCLEOTIDE SEQUENCE</scope>
    <source>
        <strain evidence="1">4475</strain>
    </source>
</reference>
<dbReference type="Proteomes" id="UP001189619">
    <property type="component" value="Chromosome"/>
</dbReference>
<protein>
    <submittedName>
        <fullName evidence="1">DUF2971 domain-containing protein</fullName>
    </submittedName>
</protein>
<organism evidence="1 2">
    <name type="scientific">Brevibacillus aydinogluensis</name>
    <dbReference type="NCBI Taxonomy" id="927786"/>
    <lineage>
        <taxon>Bacteria</taxon>
        <taxon>Bacillati</taxon>
        <taxon>Bacillota</taxon>
        <taxon>Bacilli</taxon>
        <taxon>Bacillales</taxon>
        <taxon>Paenibacillaceae</taxon>
        <taxon>Brevibacillus</taxon>
    </lineage>
</organism>
<dbReference type="EMBL" id="OY569118">
    <property type="protein sequence ID" value="CAJ1004151.1"/>
    <property type="molecule type" value="Genomic_DNA"/>
</dbReference>
<name>A0AA48RFV2_9BACL</name>
<dbReference type="InterPro" id="IPR021352">
    <property type="entry name" value="DUF2971"/>
</dbReference>
<evidence type="ECO:0000313" key="2">
    <source>
        <dbReference type="Proteomes" id="UP001189619"/>
    </source>
</evidence>
<evidence type="ECO:0000313" key="1">
    <source>
        <dbReference type="EMBL" id="CAJ1004151.1"/>
    </source>
</evidence>
<accession>A0AA48RFV2</accession>
<dbReference type="RefSeq" id="WP_171565224.1">
    <property type="nucleotide sequence ID" value="NZ_OY569118.1"/>
</dbReference>
<dbReference type="Pfam" id="PF11185">
    <property type="entry name" value="DUF2971"/>
    <property type="match status" value="1"/>
</dbReference>
<sequence>MLYYRFRPYSELAIKEFMYDEIYFSSAIECNDPFDGKVFLSFEADKEKWRRLLECAWKGFDAANKLAWEEQLSEYLASISPITYGTALGLNYNEILRSLSFPPKPLVAMFLDAQIKRFLNLYKPRNKYFVSLSRSCNNILMWSHYASMHRGHCLIFKAVDGCLYQCPRRKKNAIRRNTPAGIGQSMSFSLPDRFPFQEVIYSPDTTHNNAFYYFPSYVVGRELEEQEKLELDKKQSEQYLLKHNCWSYEQESRLILDSPDSWLFGENVELTQQERLFYYLPNQLVGVILGARMDAQQKMRFRELIQARMERIAHDPGDNTPVFYFTLFEATLHDNSREVVIEPKEIFTLTETIKQYESNFEKYLHEWREGWALVFNKSSGYREQFL</sequence>
<dbReference type="KEGG" id="bayd:BSPP4475_17710"/>
<gene>
    <name evidence="1" type="ORF">BSPP4475_17710</name>
</gene>
<proteinExistence type="predicted"/>
<keyword evidence="2" id="KW-1185">Reference proteome</keyword>